<feature type="region of interest" description="Disordered" evidence="3">
    <location>
        <begin position="1135"/>
        <end position="1177"/>
    </location>
</feature>
<evidence type="ECO:0000313" key="4">
    <source>
        <dbReference type="EMBL" id="TWT91029.1"/>
    </source>
</evidence>
<dbReference type="Gene3D" id="2.60.120.260">
    <property type="entry name" value="Galactose-binding domain-like"/>
    <property type="match status" value="2"/>
</dbReference>
<gene>
    <name evidence="4" type="ORF">Mal64_14280</name>
</gene>
<dbReference type="SUPFAM" id="SSF49785">
    <property type="entry name" value="Galactose-binding domain-like"/>
    <property type="match status" value="1"/>
</dbReference>
<evidence type="ECO:0000256" key="3">
    <source>
        <dbReference type="SAM" id="MobiDB-lite"/>
    </source>
</evidence>
<protein>
    <submittedName>
        <fullName evidence="4">Glycosyl hydrolases family 2, sugar binding domain</fullName>
    </submittedName>
</protein>
<sequence>MAGCRKIDGRRRSNIVWRLTPQLVAASFSDGFSSEDAALQHGGGPAQGMHFKVSTKATRALAMACLALLVLATTPCRAASLQDDFQDPPAEASPWVFWYWMNAAVSREGITADLEAMADAGLGGAYLMPIQGPTDPPLVEPPVNQLTPEWWECVGHALAEAKRLGLEIGMHACDGFAVAGGPWITPELSMQRLVWSETRIADAAEPIVLPQPAAWEGYYQDVAVLAFPAPAGDGLSTDTVPVTVTTTAVGETAQQLVESDNERRLRSAEPCSIDFTFDEPFTCRSVTVWPDGRNYQCQRFTVEAITSESNGDGERFRPIARLDAPRHGWQEQEAPVTHAIPPTTARRFRLTWTPEGSEPGAEDLDTAKWSPVLKVKRIRLASETRLHHYRGKTGAVWRVSPWSTPEQIGPSACTPRAEVIDLSDKLSADGALDWAPPPGAWTVLRLGHTSTGAHNETGGAGLGLECDKFNPDAVRLQFDRWFGEALRRYGDIGSLGVLHVDSWECGSQNWSADFREEFTERRGYDPLLYLPAMAGYPIASAEKSERFLHDVRMTIAELVDEVFYGVMAEKADEHGVRFTGECTAPTFTGAGMRHFARLDAPMGEFWIDSPTHDKPNDMRDAVSAAHVYGKNIVQAEAFTRLRMAWDETPAKIKALGDRHYVLGANRFVFHVWAHNPWLDRAPGMTLGGVGLFFQRDQAWWPMAGAWVDYARRCQALLQRGRPVADVAVFAGEEVPNRAVLPERLVASLPGLLGERAVERERVRLLNEGQPTHEMPTGVKNSANGADLSDWPDPLRGYQYDSLGRDALLRLARCEEGRVVLPGGASYALLVVPAPRPMAPAPGRMSLAVAEKLRELSEAGAKVLVVEPPQQTWALGEEDASLRGVTRDAPWLTGPWDEPSLASIGVAEDLVCYEASGVRSEGLAWAHRHAEEGDLYFVSNQLNAERLLRLSLRAASTAAEVWDPVSGDRRPVAAERTPDGRTAVELRLPPLGSCFVVLTSAAAEPAGGESVLGYEAIDGPWSVGFASAAGPSPEAIELATLQDLSTHPREEVRHFAGVATYETSFTAPPDALAGRAWIDLGAAVAMAEVSVNGRPAAVAWTPPYRVEVTGLLKAGENRLSVAVGTTWRNRLVGDAAREESERSTWTTAPLRLEGKPLTPSGLFGPVTLEHETPSAGAR</sequence>
<proteinExistence type="predicted"/>
<name>A0A5C5ZUF0_9BACT</name>
<dbReference type="InterPro" id="IPR008979">
    <property type="entry name" value="Galactose-bd-like_sf"/>
</dbReference>
<dbReference type="NCBIfam" id="NF045579">
    <property type="entry name" value="rhamnoside_JR"/>
    <property type="match status" value="1"/>
</dbReference>
<keyword evidence="1" id="KW-0732">Signal</keyword>
<evidence type="ECO:0000313" key="5">
    <source>
        <dbReference type="Proteomes" id="UP000315440"/>
    </source>
</evidence>
<dbReference type="Pfam" id="PF17132">
    <property type="entry name" value="Glyco_hydro_106"/>
    <property type="match status" value="2"/>
</dbReference>
<comment type="caution">
    <text evidence="4">The sequence shown here is derived from an EMBL/GenBank/DDBJ whole genome shotgun (WGS) entry which is preliminary data.</text>
</comment>
<evidence type="ECO:0000256" key="2">
    <source>
        <dbReference type="ARBA" id="ARBA00022801"/>
    </source>
</evidence>
<feature type="region of interest" description="Disordered" evidence="3">
    <location>
        <begin position="769"/>
        <end position="789"/>
    </location>
</feature>
<dbReference type="PANTHER" id="PTHR43817">
    <property type="entry name" value="GLYCOSYL HYDROLASE"/>
    <property type="match status" value="1"/>
</dbReference>
<dbReference type="EMBL" id="SJPQ01000001">
    <property type="protein sequence ID" value="TWT91029.1"/>
    <property type="molecule type" value="Genomic_DNA"/>
</dbReference>
<keyword evidence="2 4" id="KW-0378">Hydrolase</keyword>
<dbReference type="GO" id="GO:0016787">
    <property type="term" value="F:hydrolase activity"/>
    <property type="evidence" value="ECO:0007669"/>
    <property type="project" value="UniProtKB-KW"/>
</dbReference>
<keyword evidence="5" id="KW-1185">Reference proteome</keyword>
<dbReference type="PANTHER" id="PTHR43817:SF1">
    <property type="entry name" value="HYDROLASE, FAMILY 43, PUTATIVE (AFU_ORTHOLOGUE AFUA_3G01660)-RELATED"/>
    <property type="match status" value="1"/>
</dbReference>
<reference evidence="4 5" key="1">
    <citation type="submission" date="2019-02" db="EMBL/GenBank/DDBJ databases">
        <title>Deep-cultivation of Planctomycetes and their phenomic and genomic characterization uncovers novel biology.</title>
        <authorList>
            <person name="Wiegand S."/>
            <person name="Jogler M."/>
            <person name="Boedeker C."/>
            <person name="Pinto D."/>
            <person name="Vollmers J."/>
            <person name="Rivas-Marin E."/>
            <person name="Kohn T."/>
            <person name="Peeters S.H."/>
            <person name="Heuer A."/>
            <person name="Rast P."/>
            <person name="Oberbeckmann S."/>
            <person name="Bunk B."/>
            <person name="Jeske O."/>
            <person name="Meyerdierks A."/>
            <person name="Storesund J.E."/>
            <person name="Kallscheuer N."/>
            <person name="Luecker S."/>
            <person name="Lage O.M."/>
            <person name="Pohl T."/>
            <person name="Merkel B.J."/>
            <person name="Hornburger P."/>
            <person name="Mueller R.-W."/>
            <person name="Bruemmer F."/>
            <person name="Labrenz M."/>
            <person name="Spormann A.M."/>
            <person name="Op Den Camp H."/>
            <person name="Overmann J."/>
            <person name="Amann R."/>
            <person name="Jetten M.S.M."/>
            <person name="Mascher T."/>
            <person name="Medema M.H."/>
            <person name="Devos D.P."/>
            <person name="Kaster A.-K."/>
            <person name="Ovreas L."/>
            <person name="Rohde M."/>
            <person name="Galperin M.Y."/>
            <person name="Jogler C."/>
        </authorList>
    </citation>
    <scope>NUCLEOTIDE SEQUENCE [LARGE SCALE GENOMIC DNA]</scope>
    <source>
        <strain evidence="4 5">Mal64</strain>
    </source>
</reference>
<evidence type="ECO:0000256" key="1">
    <source>
        <dbReference type="ARBA" id="ARBA00022729"/>
    </source>
</evidence>
<dbReference type="Proteomes" id="UP000315440">
    <property type="component" value="Unassembled WGS sequence"/>
</dbReference>
<organism evidence="4 5">
    <name type="scientific">Pseudobythopirellula maris</name>
    <dbReference type="NCBI Taxonomy" id="2527991"/>
    <lineage>
        <taxon>Bacteria</taxon>
        <taxon>Pseudomonadati</taxon>
        <taxon>Planctomycetota</taxon>
        <taxon>Planctomycetia</taxon>
        <taxon>Pirellulales</taxon>
        <taxon>Lacipirellulaceae</taxon>
        <taxon>Pseudobythopirellula</taxon>
    </lineage>
</organism>
<dbReference type="AlphaFoldDB" id="A0A5C5ZUF0"/>
<accession>A0A5C5ZUF0</accession>